<gene>
    <name evidence="2" type="ORF">F4Y60_06960</name>
</gene>
<reference evidence="2" key="1">
    <citation type="submission" date="2019-09" db="EMBL/GenBank/DDBJ databases">
        <title>Characterisation of the sponge microbiome using genome-centric metagenomics.</title>
        <authorList>
            <person name="Engelberts J.P."/>
            <person name="Robbins S.J."/>
            <person name="De Goeij J.M."/>
            <person name="Aranda M."/>
            <person name="Bell S.C."/>
            <person name="Webster N.S."/>
        </authorList>
    </citation>
    <scope>NUCLEOTIDE SEQUENCE</scope>
    <source>
        <strain evidence="2">SB0664_bin_43</strain>
    </source>
</reference>
<name>A0A6B0Y136_9RHOB</name>
<accession>A0A6B0Y136</accession>
<feature type="compositionally biased region" description="Basic and acidic residues" evidence="1">
    <location>
        <begin position="118"/>
        <end position="129"/>
    </location>
</feature>
<proteinExistence type="predicted"/>
<comment type="caution">
    <text evidence="2">The sequence shown here is derived from an EMBL/GenBank/DDBJ whole genome shotgun (WGS) entry which is preliminary data.</text>
</comment>
<protein>
    <submittedName>
        <fullName evidence="2">Transposase</fullName>
    </submittedName>
</protein>
<dbReference type="AlphaFoldDB" id="A0A6B0Y136"/>
<sequence length="224" mass="25223">MAIRMKPYHDEETARHWLESIRWRRTRRCPACRSKRTTLVPNERPTPCRCTACRKHYSVRTGSAMEGTSLPLRHWVLAMHLLRAGTTLADFTRTLGIGPKAARRLERKIRAAWSRRQKPGEEASREGKGCHSVSDRSGATRARRPRGRPPKVLERNNATPRNKQVDVSDSGICLAQRCHLQDPAECAAAPSVERPHGRLDVRSVSFDIASCRGGPLPALPVPFR</sequence>
<evidence type="ECO:0000256" key="1">
    <source>
        <dbReference type="SAM" id="MobiDB-lite"/>
    </source>
</evidence>
<evidence type="ECO:0000313" key="2">
    <source>
        <dbReference type="EMBL" id="MXY33817.1"/>
    </source>
</evidence>
<feature type="compositionally biased region" description="Polar residues" evidence="1">
    <location>
        <begin position="156"/>
        <end position="166"/>
    </location>
</feature>
<dbReference type="EMBL" id="VXRY01000278">
    <property type="protein sequence ID" value="MXY33817.1"/>
    <property type="molecule type" value="Genomic_DNA"/>
</dbReference>
<organism evidence="2">
    <name type="scientific">Boseongicola sp. SB0664_bin_43</name>
    <dbReference type="NCBI Taxonomy" id="2604844"/>
    <lineage>
        <taxon>Bacteria</taxon>
        <taxon>Pseudomonadati</taxon>
        <taxon>Pseudomonadota</taxon>
        <taxon>Alphaproteobacteria</taxon>
        <taxon>Rhodobacterales</taxon>
        <taxon>Paracoccaceae</taxon>
        <taxon>Boseongicola</taxon>
    </lineage>
</organism>
<feature type="region of interest" description="Disordered" evidence="1">
    <location>
        <begin position="112"/>
        <end position="166"/>
    </location>
</feature>